<name>A0A9P0HP39_NEZVI</name>
<reference evidence="2" key="1">
    <citation type="submission" date="2022-01" db="EMBL/GenBank/DDBJ databases">
        <authorList>
            <person name="King R."/>
        </authorList>
    </citation>
    <scope>NUCLEOTIDE SEQUENCE</scope>
</reference>
<keyword evidence="1" id="KW-0732">Signal</keyword>
<protein>
    <recommendedName>
        <fullName evidence="4">Secreted protein</fullName>
    </recommendedName>
</protein>
<dbReference type="OrthoDB" id="6626507at2759"/>
<gene>
    <name evidence="2" type="ORF">NEZAVI_LOCUS13246</name>
</gene>
<feature type="signal peptide" evidence="1">
    <location>
        <begin position="1"/>
        <end position="17"/>
    </location>
</feature>
<keyword evidence="3" id="KW-1185">Reference proteome</keyword>
<feature type="chain" id="PRO_5040348879" description="Secreted protein" evidence="1">
    <location>
        <begin position="18"/>
        <end position="211"/>
    </location>
</feature>
<organism evidence="2 3">
    <name type="scientific">Nezara viridula</name>
    <name type="common">Southern green stink bug</name>
    <name type="synonym">Cimex viridulus</name>
    <dbReference type="NCBI Taxonomy" id="85310"/>
    <lineage>
        <taxon>Eukaryota</taxon>
        <taxon>Metazoa</taxon>
        <taxon>Ecdysozoa</taxon>
        <taxon>Arthropoda</taxon>
        <taxon>Hexapoda</taxon>
        <taxon>Insecta</taxon>
        <taxon>Pterygota</taxon>
        <taxon>Neoptera</taxon>
        <taxon>Paraneoptera</taxon>
        <taxon>Hemiptera</taxon>
        <taxon>Heteroptera</taxon>
        <taxon>Panheteroptera</taxon>
        <taxon>Pentatomomorpha</taxon>
        <taxon>Pentatomoidea</taxon>
        <taxon>Pentatomidae</taxon>
        <taxon>Pentatominae</taxon>
        <taxon>Nezara</taxon>
    </lineage>
</organism>
<evidence type="ECO:0000256" key="1">
    <source>
        <dbReference type="SAM" id="SignalP"/>
    </source>
</evidence>
<dbReference type="Proteomes" id="UP001152798">
    <property type="component" value="Chromosome 6"/>
</dbReference>
<evidence type="ECO:0000313" key="3">
    <source>
        <dbReference type="Proteomes" id="UP001152798"/>
    </source>
</evidence>
<sequence>MFWILWIGCLFISIGNGESNSGSMSTDYKELESFFNNLFFHGGDADTLLYFEGDMEDVHGELGDKVTVGIKQGLVIRDNFKISYPDSNTKLCSMELESKQEISVDSTGKVGLKLDHCSLLLQFSVSNKTGVTIKPETVLLNSCTVRRNDGSLSPWGRQVTQGLSNLLMRKAEEYLNHHYNSTDSLSFGYFKPDHPTVEEYKDILDTILIIV</sequence>
<evidence type="ECO:0000313" key="2">
    <source>
        <dbReference type="EMBL" id="CAH1404931.1"/>
    </source>
</evidence>
<proteinExistence type="predicted"/>
<dbReference type="AlphaFoldDB" id="A0A9P0HP39"/>
<dbReference type="EMBL" id="OV725082">
    <property type="protein sequence ID" value="CAH1404931.1"/>
    <property type="molecule type" value="Genomic_DNA"/>
</dbReference>
<evidence type="ECO:0008006" key="4">
    <source>
        <dbReference type="Google" id="ProtNLM"/>
    </source>
</evidence>
<accession>A0A9P0HP39</accession>